<dbReference type="EMBL" id="JAXCGZ010011608">
    <property type="protein sequence ID" value="KAK7074416.1"/>
    <property type="molecule type" value="Genomic_DNA"/>
</dbReference>
<keyword evidence="2" id="KW-1185">Reference proteome</keyword>
<organism evidence="1 2">
    <name type="scientific">Halocaridina rubra</name>
    <name type="common">Hawaiian red shrimp</name>
    <dbReference type="NCBI Taxonomy" id="373956"/>
    <lineage>
        <taxon>Eukaryota</taxon>
        <taxon>Metazoa</taxon>
        <taxon>Ecdysozoa</taxon>
        <taxon>Arthropoda</taxon>
        <taxon>Crustacea</taxon>
        <taxon>Multicrustacea</taxon>
        <taxon>Malacostraca</taxon>
        <taxon>Eumalacostraca</taxon>
        <taxon>Eucarida</taxon>
        <taxon>Decapoda</taxon>
        <taxon>Pleocyemata</taxon>
        <taxon>Caridea</taxon>
        <taxon>Atyoidea</taxon>
        <taxon>Atyidae</taxon>
        <taxon>Halocaridina</taxon>
    </lineage>
</organism>
<reference evidence="1 2" key="1">
    <citation type="submission" date="2023-11" db="EMBL/GenBank/DDBJ databases">
        <title>Halocaridina rubra genome assembly.</title>
        <authorList>
            <person name="Smith C."/>
        </authorList>
    </citation>
    <scope>NUCLEOTIDE SEQUENCE [LARGE SCALE GENOMIC DNA]</scope>
    <source>
        <strain evidence="1">EP-1</strain>
        <tissue evidence="1">Whole</tissue>
    </source>
</reference>
<sequence>MYVTSPSFGNLQNNMCVKQGVSGSTVRQTMEQYEDDWTPVETYGENVLGWKEIRFSIDRESTVFSMPALQDRETYTYVVFNCFYDGGFLQHLSSPELSGIQKKGRWHSLCGIHWELVGSVMQSYLH</sequence>
<comment type="caution">
    <text evidence="1">The sequence shown here is derived from an EMBL/GenBank/DDBJ whole genome shotgun (WGS) entry which is preliminary data.</text>
</comment>
<dbReference type="AlphaFoldDB" id="A0AAN8WXX5"/>
<protein>
    <submittedName>
        <fullName evidence="1">Uncharacterized protein</fullName>
    </submittedName>
</protein>
<accession>A0AAN8WXX5</accession>
<name>A0AAN8WXX5_HALRR</name>
<gene>
    <name evidence="1" type="ORF">SK128_010044</name>
</gene>
<evidence type="ECO:0000313" key="1">
    <source>
        <dbReference type="EMBL" id="KAK7074416.1"/>
    </source>
</evidence>
<dbReference type="Proteomes" id="UP001381693">
    <property type="component" value="Unassembled WGS sequence"/>
</dbReference>
<proteinExistence type="predicted"/>
<evidence type="ECO:0000313" key="2">
    <source>
        <dbReference type="Proteomes" id="UP001381693"/>
    </source>
</evidence>